<evidence type="ECO:0000313" key="1">
    <source>
        <dbReference type="EMBL" id="PRW83455.1"/>
    </source>
</evidence>
<accession>A0A2T0HK31</accession>
<dbReference type="AlphaFoldDB" id="A0A2T0HK31"/>
<sequence>MTKEELRKQLQEQFERHLQANPEAVTLYAAEPEPEKRPWKKKPSLLDQAFAQSLADIENG</sequence>
<gene>
    <name evidence="1" type="ORF">C7A10_30860</name>
</gene>
<reference evidence="1 2" key="1">
    <citation type="submission" date="2018-03" db="EMBL/GenBank/DDBJ databases">
        <title>Blue discolouration in mozzarella cheese caused by Pseudomonas fluorescens.</title>
        <authorList>
            <person name="Chiesa F."/>
            <person name="Dalmasso A."/>
            <person name="Lomonaco S."/>
        </authorList>
    </citation>
    <scope>NUCLEOTIDE SEQUENCE [LARGE SCALE GENOMIC DNA]</scope>
    <source>
        <strain evidence="1 2">11293</strain>
    </source>
</reference>
<comment type="caution">
    <text evidence="1">The sequence shown here is derived from an EMBL/GenBank/DDBJ whole genome shotgun (WGS) entry which is preliminary data.</text>
</comment>
<evidence type="ECO:0000313" key="2">
    <source>
        <dbReference type="Proteomes" id="UP000239731"/>
    </source>
</evidence>
<dbReference type="RefSeq" id="WP_016355687.1">
    <property type="nucleotide sequence ID" value="NZ_PVUH01000040.1"/>
</dbReference>
<protein>
    <recommendedName>
        <fullName evidence="3">Beta-ketoadipyl CoA thiolase</fullName>
    </recommendedName>
</protein>
<organism evidence="1 2">
    <name type="scientific">Pseudomonas fluorescens</name>
    <dbReference type="NCBI Taxonomy" id="294"/>
    <lineage>
        <taxon>Bacteria</taxon>
        <taxon>Pseudomonadati</taxon>
        <taxon>Pseudomonadota</taxon>
        <taxon>Gammaproteobacteria</taxon>
        <taxon>Pseudomonadales</taxon>
        <taxon>Pseudomonadaceae</taxon>
        <taxon>Pseudomonas</taxon>
    </lineage>
</organism>
<name>A0A2T0HK31_PSEFL</name>
<proteinExistence type="predicted"/>
<dbReference type="EMBL" id="PVUH01000040">
    <property type="protein sequence ID" value="PRW83455.1"/>
    <property type="molecule type" value="Genomic_DNA"/>
</dbReference>
<dbReference type="Proteomes" id="UP000239731">
    <property type="component" value="Unassembled WGS sequence"/>
</dbReference>
<evidence type="ECO:0008006" key="3">
    <source>
        <dbReference type="Google" id="ProtNLM"/>
    </source>
</evidence>